<evidence type="ECO:0000256" key="9">
    <source>
        <dbReference type="ARBA" id="ARBA00022842"/>
    </source>
</evidence>
<evidence type="ECO:0000256" key="7">
    <source>
        <dbReference type="ARBA" id="ARBA00022605"/>
    </source>
</evidence>
<keyword evidence="17" id="KW-1185">Reference proteome</keyword>
<protein>
    <recommendedName>
        <fullName evidence="5">3-isopropylmalate dehydrogenase</fullName>
        <ecNumber evidence="5">1.1.1.85</ecNumber>
    </recommendedName>
    <alternativeName>
        <fullName evidence="14">3-IPM-DH</fullName>
    </alternativeName>
</protein>
<gene>
    <name evidence="16" type="ORF">CEX98_16355</name>
</gene>
<evidence type="ECO:0000256" key="10">
    <source>
        <dbReference type="ARBA" id="ARBA00023002"/>
    </source>
</evidence>
<dbReference type="Pfam" id="PF00180">
    <property type="entry name" value="Iso_dh"/>
    <property type="match status" value="1"/>
</dbReference>
<evidence type="ECO:0000256" key="8">
    <source>
        <dbReference type="ARBA" id="ARBA00022723"/>
    </source>
</evidence>
<keyword evidence="7" id="KW-0028">Amino-acid biosynthesis</keyword>
<dbReference type="Proteomes" id="UP000228621">
    <property type="component" value="Unassembled WGS sequence"/>
</dbReference>
<keyword evidence="6" id="KW-0432">Leucine biosynthesis</keyword>
<evidence type="ECO:0000256" key="4">
    <source>
        <dbReference type="ARBA" id="ARBA00011738"/>
    </source>
</evidence>
<evidence type="ECO:0000256" key="11">
    <source>
        <dbReference type="ARBA" id="ARBA00023027"/>
    </source>
</evidence>
<dbReference type="InterPro" id="IPR050501">
    <property type="entry name" value="ICDH/IPMDH"/>
</dbReference>
<keyword evidence="10 16" id="KW-0560">Oxidoreductase</keyword>
<evidence type="ECO:0000256" key="3">
    <source>
        <dbReference type="ARBA" id="ARBA00008319"/>
    </source>
</evidence>
<accession>A0A2A5JMX9</accession>
<evidence type="ECO:0000256" key="5">
    <source>
        <dbReference type="ARBA" id="ARBA00013101"/>
    </source>
</evidence>
<keyword evidence="11" id="KW-0520">NAD</keyword>
<dbReference type="GO" id="GO:0003862">
    <property type="term" value="F:3-isopropylmalate dehydrogenase activity"/>
    <property type="evidence" value="ECO:0007669"/>
    <property type="project" value="UniProtKB-EC"/>
</dbReference>
<dbReference type="SUPFAM" id="SSF53659">
    <property type="entry name" value="Isocitrate/Isopropylmalate dehydrogenase-like"/>
    <property type="match status" value="1"/>
</dbReference>
<dbReference type="OrthoDB" id="9767905at2"/>
<dbReference type="InterPro" id="IPR019818">
    <property type="entry name" value="IsoCit/isopropylmalate_DH_CS"/>
</dbReference>
<proteinExistence type="inferred from homology"/>
<reference evidence="17" key="1">
    <citation type="journal article" date="2019" name="Genome Announc.">
        <title>Draft Genome Sequence of Pseudoalteromonas piscicida Strain 36Y ROTHPW, an Hypersaline Seawater Isolate from the South Coast of Sonora, Mexico.</title>
        <authorList>
            <person name="Sanchez-Diaz R."/>
            <person name="Molina-Garza Z.J."/>
            <person name="Cruz-Suarez L.E."/>
            <person name="Selvin J."/>
            <person name="Kiran G.S."/>
            <person name="Ibarra-Gamez J.C."/>
            <person name="Gomez-Gil B."/>
            <person name="Galaviz-Silva L."/>
        </authorList>
    </citation>
    <scope>NUCLEOTIDE SEQUENCE [LARGE SCALE GENOMIC DNA]</scope>
    <source>
        <strain evidence="17">36Y_RITHPW</strain>
    </source>
</reference>
<feature type="domain" description="Isopropylmalate dehydrogenase-like" evidence="15">
    <location>
        <begin position="4"/>
        <end position="340"/>
    </location>
</feature>
<evidence type="ECO:0000259" key="15">
    <source>
        <dbReference type="SMART" id="SM01329"/>
    </source>
</evidence>
<comment type="caution">
    <text evidence="16">The sequence shown here is derived from an EMBL/GenBank/DDBJ whole genome shotgun (WGS) entry which is preliminary data.</text>
</comment>
<comment type="cofactor">
    <cofactor evidence="2">
        <name>Mg(2+)</name>
        <dbReference type="ChEBI" id="CHEBI:18420"/>
    </cofactor>
</comment>
<comment type="cofactor">
    <cofactor evidence="1">
        <name>Mn(2+)</name>
        <dbReference type="ChEBI" id="CHEBI:29035"/>
    </cofactor>
</comment>
<comment type="subunit">
    <text evidence="4">Homodimer.</text>
</comment>
<dbReference type="EC" id="1.1.1.85" evidence="5"/>
<dbReference type="EMBL" id="NKHF01000076">
    <property type="protein sequence ID" value="PCK30717.1"/>
    <property type="molecule type" value="Genomic_DNA"/>
</dbReference>
<dbReference type="GO" id="GO:0000287">
    <property type="term" value="F:magnesium ion binding"/>
    <property type="evidence" value="ECO:0007669"/>
    <property type="project" value="InterPro"/>
</dbReference>
<evidence type="ECO:0000256" key="2">
    <source>
        <dbReference type="ARBA" id="ARBA00001946"/>
    </source>
</evidence>
<dbReference type="FunFam" id="3.40.718.10:FF:000006">
    <property type="entry name" value="3-isopropylmalate dehydrogenase"/>
    <property type="match status" value="1"/>
</dbReference>
<keyword evidence="12" id="KW-0464">Manganese</keyword>
<dbReference type="RefSeq" id="WP_099643107.1">
    <property type="nucleotide sequence ID" value="NZ_NKHF01000076.1"/>
</dbReference>
<evidence type="ECO:0000313" key="16">
    <source>
        <dbReference type="EMBL" id="PCK30717.1"/>
    </source>
</evidence>
<evidence type="ECO:0000256" key="12">
    <source>
        <dbReference type="ARBA" id="ARBA00023211"/>
    </source>
</evidence>
<dbReference type="SMART" id="SM01329">
    <property type="entry name" value="Iso_dh"/>
    <property type="match status" value="1"/>
</dbReference>
<keyword evidence="9" id="KW-0460">Magnesium</keyword>
<organism evidence="16 17">
    <name type="scientific">Pseudoalteromonas piscicida</name>
    <dbReference type="NCBI Taxonomy" id="43662"/>
    <lineage>
        <taxon>Bacteria</taxon>
        <taxon>Pseudomonadati</taxon>
        <taxon>Pseudomonadota</taxon>
        <taxon>Gammaproteobacteria</taxon>
        <taxon>Alteromonadales</taxon>
        <taxon>Pseudoalteromonadaceae</taxon>
        <taxon>Pseudoalteromonas</taxon>
    </lineage>
</organism>
<dbReference type="PROSITE" id="PS00470">
    <property type="entry name" value="IDH_IMDH"/>
    <property type="match status" value="1"/>
</dbReference>
<evidence type="ECO:0000256" key="13">
    <source>
        <dbReference type="ARBA" id="ARBA00023304"/>
    </source>
</evidence>
<dbReference type="Gene3D" id="3.40.718.10">
    <property type="entry name" value="Isopropylmalate Dehydrogenase"/>
    <property type="match status" value="1"/>
</dbReference>
<name>A0A2A5JMX9_PSEO7</name>
<dbReference type="PANTHER" id="PTHR43275:SF1">
    <property type="entry name" value="D-MALATE DEHYDROGENASE [DECARBOXYLATING]"/>
    <property type="match status" value="1"/>
</dbReference>
<keyword evidence="8" id="KW-0479">Metal-binding</keyword>
<dbReference type="PANTHER" id="PTHR43275">
    <property type="entry name" value="D-MALATE DEHYDROGENASE [DECARBOXYLATING]"/>
    <property type="match status" value="1"/>
</dbReference>
<evidence type="ECO:0000313" key="17">
    <source>
        <dbReference type="Proteomes" id="UP000228621"/>
    </source>
</evidence>
<sequence length="348" mass="38547">MKHRIAVIPGDGIGIEVVEQGLRLLDSLKLDISYQKFNYDANRWLEEGVGLTDSELENLKENFDAIYFGALGDPRIPDSNHARQILLKLRFDLDLFANVRPIKLLNPDLTPIKLSSGQTIDCVIIRENTEDLYRGIGGSFKEGTVDEIATDQRIHSYKGVERIIRYAFEFAIKHNRKKVTLVDKVNVLIYGGSLWNRVFEEVAEQYPDIESDYMHIDVAAMRMVTDVHLFDVIVTSNMFGDILSDIGAGIVGGLGLLSSANINTETIGLYEPVHGSAPDIAGKNQANPMAAFITLSMMLADLGYPHAQLISAAVEECIRDGLTTVDLGGDLTTHDITDIIIDKVTKQL</sequence>
<comment type="similarity">
    <text evidence="3">Belongs to the isocitrate and isopropylmalate dehydrogenases family. LeuB type 1 subfamily.</text>
</comment>
<evidence type="ECO:0000256" key="6">
    <source>
        <dbReference type="ARBA" id="ARBA00022430"/>
    </source>
</evidence>
<evidence type="ECO:0000256" key="1">
    <source>
        <dbReference type="ARBA" id="ARBA00001936"/>
    </source>
</evidence>
<dbReference type="GO" id="GO:0009098">
    <property type="term" value="P:L-leucine biosynthetic process"/>
    <property type="evidence" value="ECO:0007669"/>
    <property type="project" value="UniProtKB-KW"/>
</dbReference>
<dbReference type="GO" id="GO:0051287">
    <property type="term" value="F:NAD binding"/>
    <property type="evidence" value="ECO:0007669"/>
    <property type="project" value="InterPro"/>
</dbReference>
<keyword evidence="13" id="KW-0100">Branched-chain amino acid biosynthesis</keyword>
<evidence type="ECO:0000256" key="14">
    <source>
        <dbReference type="ARBA" id="ARBA00033138"/>
    </source>
</evidence>
<dbReference type="InterPro" id="IPR024084">
    <property type="entry name" value="IsoPropMal-DH-like_dom"/>
</dbReference>
<dbReference type="AlphaFoldDB" id="A0A2A5JMX9"/>